<feature type="signal peptide" evidence="5">
    <location>
        <begin position="1"/>
        <end position="28"/>
    </location>
</feature>
<dbReference type="InterPro" id="IPR043128">
    <property type="entry name" value="Rev_trsase/Diguanyl_cyclase"/>
</dbReference>
<comment type="caution">
    <text evidence="7">The sequence shown here is derived from an EMBL/GenBank/DDBJ whole genome shotgun (WGS) entry which is preliminary data.</text>
</comment>
<dbReference type="PROSITE" id="PS50887">
    <property type="entry name" value="GGDEF"/>
    <property type="match status" value="1"/>
</dbReference>
<feature type="transmembrane region" description="Helical" evidence="4">
    <location>
        <begin position="69"/>
        <end position="87"/>
    </location>
</feature>
<evidence type="ECO:0000256" key="5">
    <source>
        <dbReference type="SAM" id="SignalP"/>
    </source>
</evidence>
<keyword evidence="4" id="KW-0812">Transmembrane</keyword>
<dbReference type="NCBIfam" id="TIGR00254">
    <property type="entry name" value="GGDEF"/>
    <property type="match status" value="1"/>
</dbReference>
<dbReference type="OrthoDB" id="9803824at2"/>
<evidence type="ECO:0000256" key="1">
    <source>
        <dbReference type="ARBA" id="ARBA00001946"/>
    </source>
</evidence>
<dbReference type="GO" id="GO:0052621">
    <property type="term" value="F:diguanylate cyclase activity"/>
    <property type="evidence" value="ECO:0007669"/>
    <property type="project" value="UniProtKB-EC"/>
</dbReference>
<organism evidence="7 8">
    <name type="scientific">Arenimonas caeni</name>
    <dbReference type="NCBI Taxonomy" id="2058085"/>
    <lineage>
        <taxon>Bacteria</taxon>
        <taxon>Pseudomonadati</taxon>
        <taxon>Pseudomonadota</taxon>
        <taxon>Gammaproteobacteria</taxon>
        <taxon>Lysobacterales</taxon>
        <taxon>Lysobacteraceae</taxon>
        <taxon>Arenimonas</taxon>
    </lineage>
</organism>
<keyword evidence="8" id="KW-1185">Reference proteome</keyword>
<dbReference type="Pfam" id="PF00990">
    <property type="entry name" value="GGDEF"/>
    <property type="match status" value="1"/>
</dbReference>
<gene>
    <name evidence="7" type="ORF">C6N40_07615</name>
</gene>
<dbReference type="RefSeq" id="WP_106990420.1">
    <property type="nucleotide sequence ID" value="NZ_JAVEVW010000151.1"/>
</dbReference>
<dbReference type="InterPro" id="IPR029787">
    <property type="entry name" value="Nucleotide_cyclase"/>
</dbReference>
<accession>A0A2P6M8Q1</accession>
<dbReference type="EC" id="2.7.7.65" evidence="2"/>
<dbReference type="Proteomes" id="UP000241736">
    <property type="component" value="Unassembled WGS sequence"/>
</dbReference>
<feature type="transmembrane region" description="Helical" evidence="4">
    <location>
        <begin position="93"/>
        <end position="110"/>
    </location>
</feature>
<keyword evidence="4" id="KW-0472">Membrane</keyword>
<dbReference type="GO" id="GO:0005886">
    <property type="term" value="C:plasma membrane"/>
    <property type="evidence" value="ECO:0007669"/>
    <property type="project" value="TreeGrafter"/>
</dbReference>
<dbReference type="SUPFAM" id="SSF55073">
    <property type="entry name" value="Nucleotide cyclase"/>
    <property type="match status" value="1"/>
</dbReference>
<dbReference type="PANTHER" id="PTHR45138">
    <property type="entry name" value="REGULATORY COMPONENTS OF SENSORY TRANSDUCTION SYSTEM"/>
    <property type="match status" value="1"/>
</dbReference>
<dbReference type="InterPro" id="IPR000160">
    <property type="entry name" value="GGDEF_dom"/>
</dbReference>
<dbReference type="Gene3D" id="3.30.70.270">
    <property type="match status" value="1"/>
</dbReference>
<evidence type="ECO:0000256" key="2">
    <source>
        <dbReference type="ARBA" id="ARBA00012528"/>
    </source>
</evidence>
<keyword evidence="4" id="KW-1133">Transmembrane helix</keyword>
<evidence type="ECO:0000313" key="8">
    <source>
        <dbReference type="Proteomes" id="UP000241736"/>
    </source>
</evidence>
<proteinExistence type="predicted"/>
<dbReference type="CDD" id="cd01949">
    <property type="entry name" value="GGDEF"/>
    <property type="match status" value="1"/>
</dbReference>
<dbReference type="AlphaFoldDB" id="A0A2P6M8Q1"/>
<dbReference type="EMBL" id="PVLF01000010">
    <property type="protein sequence ID" value="PRH82377.1"/>
    <property type="molecule type" value="Genomic_DNA"/>
</dbReference>
<keyword evidence="5" id="KW-0732">Signal</keyword>
<feature type="chain" id="PRO_5015141862" description="diguanylate cyclase" evidence="5">
    <location>
        <begin position="29"/>
        <end position="308"/>
    </location>
</feature>
<dbReference type="GO" id="GO:0043709">
    <property type="term" value="P:cell adhesion involved in single-species biofilm formation"/>
    <property type="evidence" value="ECO:0007669"/>
    <property type="project" value="TreeGrafter"/>
</dbReference>
<evidence type="ECO:0000259" key="6">
    <source>
        <dbReference type="PROSITE" id="PS50887"/>
    </source>
</evidence>
<dbReference type="SMART" id="SM00267">
    <property type="entry name" value="GGDEF"/>
    <property type="match status" value="1"/>
</dbReference>
<dbReference type="FunFam" id="3.30.70.270:FF:000001">
    <property type="entry name" value="Diguanylate cyclase domain protein"/>
    <property type="match status" value="1"/>
</dbReference>
<name>A0A2P6M8Q1_9GAMM</name>
<protein>
    <recommendedName>
        <fullName evidence="2">diguanylate cyclase</fullName>
        <ecNumber evidence="2">2.7.7.65</ecNumber>
    </recommendedName>
</protein>
<comment type="cofactor">
    <cofactor evidence="1">
        <name>Mg(2+)</name>
        <dbReference type="ChEBI" id="CHEBI:18420"/>
    </cofactor>
</comment>
<evidence type="ECO:0000313" key="7">
    <source>
        <dbReference type="EMBL" id="PRH82377.1"/>
    </source>
</evidence>
<dbReference type="GO" id="GO:1902201">
    <property type="term" value="P:negative regulation of bacterial-type flagellum-dependent cell motility"/>
    <property type="evidence" value="ECO:0007669"/>
    <property type="project" value="TreeGrafter"/>
</dbReference>
<feature type="domain" description="GGDEF" evidence="6">
    <location>
        <begin position="168"/>
        <end position="301"/>
    </location>
</feature>
<evidence type="ECO:0000256" key="4">
    <source>
        <dbReference type="SAM" id="Phobius"/>
    </source>
</evidence>
<dbReference type="InterPro" id="IPR050469">
    <property type="entry name" value="Diguanylate_Cyclase"/>
</dbReference>
<feature type="transmembrane region" description="Helical" evidence="4">
    <location>
        <begin position="38"/>
        <end position="57"/>
    </location>
</feature>
<sequence>MDTRKRRSPARFPALFLLGPGLCAPALAAGPAPAVQSGAWVLVGVALGLSVALAVCWSVMRERLAPREGWGYVAAAALAVALLAVFIGGRWPWLVALLALAVAAWGVALVRKLSGRMRGLLHERDHARAEASRVKADSERDPLTGVLNRGAWRARLERIGEDMRQDRRPMSVLFFDIDLFKLINDSLGHQVGDDCLKAVADTVAAELRGGDILGRLGGEEFAVALPGARRIHALAVGERIRQAVQKHCQVVGEEVVELTVSVGAAEYLGEGESYDALMDRADRAMYTAKGSGRNMVVADAVVPAPNGP</sequence>
<dbReference type="PANTHER" id="PTHR45138:SF9">
    <property type="entry name" value="DIGUANYLATE CYCLASE DGCM-RELATED"/>
    <property type="match status" value="1"/>
</dbReference>
<evidence type="ECO:0000256" key="3">
    <source>
        <dbReference type="ARBA" id="ARBA00034247"/>
    </source>
</evidence>
<comment type="catalytic activity">
    <reaction evidence="3">
        <text>2 GTP = 3',3'-c-di-GMP + 2 diphosphate</text>
        <dbReference type="Rhea" id="RHEA:24898"/>
        <dbReference type="ChEBI" id="CHEBI:33019"/>
        <dbReference type="ChEBI" id="CHEBI:37565"/>
        <dbReference type="ChEBI" id="CHEBI:58805"/>
        <dbReference type="EC" id="2.7.7.65"/>
    </reaction>
</comment>
<reference evidence="7 8" key="1">
    <citation type="submission" date="2018-03" db="EMBL/GenBank/DDBJ databases">
        <title>Arenimonas caeni sp. nov., isolated from activated sludge.</title>
        <authorList>
            <person name="Liu H."/>
        </authorList>
    </citation>
    <scope>NUCLEOTIDE SEQUENCE [LARGE SCALE GENOMIC DNA]</scope>
    <source>
        <strain evidence="8">z29</strain>
    </source>
</reference>